<dbReference type="AlphaFoldDB" id="A0A6M4MC56"/>
<name>A0A6M4MC56_9ALTE</name>
<evidence type="ECO:0000313" key="4">
    <source>
        <dbReference type="EMBL" id="QJR80733.1"/>
    </source>
</evidence>
<evidence type="ECO:0000259" key="3">
    <source>
        <dbReference type="Pfam" id="PF13505"/>
    </source>
</evidence>
<accession>A0A6M4MC56</accession>
<dbReference type="RefSeq" id="WP_075607966.1">
    <property type="nucleotide sequence ID" value="NZ_CP052766.1"/>
</dbReference>
<dbReference type="KEGG" id="apel:CA267_008045"/>
<protein>
    <submittedName>
        <fullName evidence="4">Porin family protein</fullName>
    </submittedName>
</protein>
<proteinExistence type="predicted"/>
<reference evidence="4 5" key="2">
    <citation type="submission" date="2020-04" db="EMBL/GenBank/DDBJ databases">
        <title>Complete genome sequence of Alteromonas pelagimontana 5.12T.</title>
        <authorList>
            <person name="Sinha R.K."/>
            <person name="Krishnan K.P."/>
            <person name="Kurian J.P."/>
        </authorList>
    </citation>
    <scope>NUCLEOTIDE SEQUENCE [LARGE SCALE GENOMIC DNA]</scope>
    <source>
        <strain evidence="4 5">5.12</strain>
    </source>
</reference>
<dbReference type="InterPro" id="IPR011250">
    <property type="entry name" value="OMP/PagP_B-barrel"/>
</dbReference>
<dbReference type="InterPro" id="IPR023614">
    <property type="entry name" value="Porin_dom_sf"/>
</dbReference>
<dbReference type="InterPro" id="IPR027385">
    <property type="entry name" value="Beta-barrel_OMP"/>
</dbReference>
<dbReference type="EMBL" id="CP052766">
    <property type="protein sequence ID" value="QJR80733.1"/>
    <property type="molecule type" value="Genomic_DNA"/>
</dbReference>
<keyword evidence="5" id="KW-1185">Reference proteome</keyword>
<dbReference type="Proteomes" id="UP000219285">
    <property type="component" value="Chromosome"/>
</dbReference>
<dbReference type="OrthoDB" id="7059177at2"/>
<dbReference type="SUPFAM" id="SSF56925">
    <property type="entry name" value="OMPA-like"/>
    <property type="match status" value="1"/>
</dbReference>
<feature type="chain" id="PRO_5028949657" evidence="2">
    <location>
        <begin position="20"/>
        <end position="194"/>
    </location>
</feature>
<organism evidence="4 5">
    <name type="scientific">Alteromonas pelagimontana</name>
    <dbReference type="NCBI Taxonomy" id="1858656"/>
    <lineage>
        <taxon>Bacteria</taxon>
        <taxon>Pseudomonadati</taxon>
        <taxon>Pseudomonadota</taxon>
        <taxon>Gammaproteobacteria</taxon>
        <taxon>Alteromonadales</taxon>
        <taxon>Alteromonadaceae</taxon>
        <taxon>Alteromonas/Salinimonas group</taxon>
        <taxon>Alteromonas</taxon>
    </lineage>
</organism>
<sequence length="194" mass="20720">MKRTLLATLIAGLSMNAFAAAPSWDLVELGYAKAKLDFGAEEIEPAGAAFYGSKLLGENVFLAASYSVLSDDFDGADLDLDQGSLGVGYRFSATASTDVFAAVSYEYVKLSASYRGYSLKADDNGFGVTVGVRSMVTDTLELSSSIRHIEIDSEGETQISVGGNYFFTQAFAVGVSYSIADDEDMMGISVRYNF</sequence>
<feature type="domain" description="Outer membrane protein beta-barrel" evidence="3">
    <location>
        <begin position="6"/>
        <end position="177"/>
    </location>
</feature>
<dbReference type="Gene3D" id="2.40.160.10">
    <property type="entry name" value="Porin"/>
    <property type="match status" value="1"/>
</dbReference>
<dbReference type="Pfam" id="PF13505">
    <property type="entry name" value="OMP_b-brl"/>
    <property type="match status" value="1"/>
</dbReference>
<evidence type="ECO:0000256" key="1">
    <source>
        <dbReference type="ARBA" id="ARBA00022729"/>
    </source>
</evidence>
<evidence type="ECO:0000313" key="5">
    <source>
        <dbReference type="Proteomes" id="UP000219285"/>
    </source>
</evidence>
<keyword evidence="1 2" id="KW-0732">Signal</keyword>
<gene>
    <name evidence="4" type="ORF">CA267_008045</name>
</gene>
<feature type="signal peptide" evidence="2">
    <location>
        <begin position="1"/>
        <end position="19"/>
    </location>
</feature>
<evidence type="ECO:0000256" key="2">
    <source>
        <dbReference type="SAM" id="SignalP"/>
    </source>
</evidence>
<reference evidence="5" key="1">
    <citation type="submission" date="2014-12" db="EMBL/GenBank/DDBJ databases">
        <title>Complete genome sequence of a multi-drug resistant Klebsiella pneumoniae.</title>
        <authorList>
            <person name="Hua X."/>
            <person name="Chen Q."/>
            <person name="Li X."/>
            <person name="Feng Y."/>
            <person name="Ruan Z."/>
            <person name="Yu Y."/>
        </authorList>
    </citation>
    <scope>NUCLEOTIDE SEQUENCE [LARGE SCALE GENOMIC DNA]</scope>
    <source>
        <strain evidence="5">5.12</strain>
    </source>
</reference>